<comment type="caution">
    <text evidence="3">The sequence shown here is derived from an EMBL/GenBank/DDBJ whole genome shotgun (WGS) entry which is preliminary data.</text>
</comment>
<organism evidence="3 4">
    <name type="scientific">Trichinella nativa</name>
    <dbReference type="NCBI Taxonomy" id="6335"/>
    <lineage>
        <taxon>Eukaryota</taxon>
        <taxon>Metazoa</taxon>
        <taxon>Ecdysozoa</taxon>
        <taxon>Nematoda</taxon>
        <taxon>Enoplea</taxon>
        <taxon>Dorylaimia</taxon>
        <taxon>Trichinellida</taxon>
        <taxon>Trichinellidae</taxon>
        <taxon>Trichinella</taxon>
    </lineage>
</organism>
<gene>
    <name evidence="3" type="ORF">D917_07325</name>
</gene>
<feature type="region of interest" description="Disordered" evidence="2">
    <location>
        <begin position="1"/>
        <end position="20"/>
    </location>
</feature>
<evidence type="ECO:0000256" key="1">
    <source>
        <dbReference type="SAM" id="Coils"/>
    </source>
</evidence>
<dbReference type="Proteomes" id="UP000243006">
    <property type="component" value="Unassembled WGS sequence"/>
</dbReference>
<accession>A0A1Y3ET54</accession>
<keyword evidence="1" id="KW-0175">Coiled coil</keyword>
<evidence type="ECO:0000313" key="3">
    <source>
        <dbReference type="EMBL" id="OUC46927.1"/>
    </source>
</evidence>
<proteinExistence type="predicted"/>
<feature type="compositionally biased region" description="Basic and acidic residues" evidence="2">
    <location>
        <begin position="8"/>
        <end position="20"/>
    </location>
</feature>
<reference evidence="3 4" key="1">
    <citation type="submission" date="2015-04" db="EMBL/GenBank/DDBJ databases">
        <title>Draft genome of the roundworm Trichinella nativa.</title>
        <authorList>
            <person name="Mitreva M."/>
        </authorList>
    </citation>
    <scope>NUCLEOTIDE SEQUENCE [LARGE SCALE GENOMIC DNA]</scope>
    <source>
        <strain evidence="3 4">ISS45</strain>
    </source>
</reference>
<protein>
    <submittedName>
        <fullName evidence="3">Uncharacterized protein</fullName>
    </submittedName>
</protein>
<evidence type="ECO:0000313" key="4">
    <source>
        <dbReference type="Proteomes" id="UP000243006"/>
    </source>
</evidence>
<dbReference type="EMBL" id="LVZM01005554">
    <property type="protein sequence ID" value="OUC46927.1"/>
    <property type="molecule type" value="Genomic_DNA"/>
</dbReference>
<feature type="non-terminal residue" evidence="3">
    <location>
        <position position="1"/>
    </location>
</feature>
<feature type="coiled-coil region" evidence="1">
    <location>
        <begin position="38"/>
        <end position="72"/>
    </location>
</feature>
<name>A0A1Y3ET54_9BILA</name>
<evidence type="ECO:0000256" key="2">
    <source>
        <dbReference type="SAM" id="MobiDB-lite"/>
    </source>
</evidence>
<sequence length="515" mass="59445">NLESADEEHEHQDIVDKQHKNNPIDECTVINGQLMDQIKQLEVALVKSNVTIANLKQQRDRMKAKTRMLKVKLEKYANWSIKQSTEPAEIQTIPTDRCRIELPKMAVLKKLKTCKSGILSLGDVSLLGVRSRTVAEHLTEELRNAADFIHRTSNNTIRKGNFFTSQLQFFKQFYFSNAYQRAQKLEKMEVIYQQLNNKVDYLETVGNRIRKTSDNLWSTCQQLSCNQEILMKALSLDDEALELTGLIWPALPENLSIMQVAENFHKLNTTNSYNDEKFNSSTFAEVDILSIKQRVSDLLKQREKIVSCLVAMDYIEEPLNSAISNEGCISIIEEQLALENIVLTEELFNYKEEILKLKQRVNHLDSTILTLRRGVESSDKELKIYRDLCYQLENEMALFQQNPHCVPTEQDLFNLILQINQALSECKNITCQLGNERSELLKQNLDLIDQLSQAKMTIISSRQRAIKKHKKHLAIFQNIIKKLTEKFQIQINEIPLNGNECNNSDDDSNTYTSLE</sequence>
<dbReference type="AlphaFoldDB" id="A0A1Y3ET54"/>